<dbReference type="InterPro" id="IPR036291">
    <property type="entry name" value="NAD(P)-bd_dom_sf"/>
</dbReference>
<dbReference type="NCBIfam" id="NF005909">
    <property type="entry name" value="PRK07890.1"/>
    <property type="match status" value="1"/>
</dbReference>
<dbReference type="SUPFAM" id="SSF51735">
    <property type="entry name" value="NAD(P)-binding Rossmann-fold domains"/>
    <property type="match status" value="1"/>
</dbReference>
<dbReference type="RefSeq" id="WP_211353277.1">
    <property type="nucleotide sequence ID" value="NZ_CP144375.1"/>
</dbReference>
<dbReference type="GO" id="GO:0016616">
    <property type="term" value="F:oxidoreductase activity, acting on the CH-OH group of donors, NAD or NADP as acceptor"/>
    <property type="evidence" value="ECO:0007669"/>
    <property type="project" value="TreeGrafter"/>
</dbReference>
<reference evidence="3 4" key="1">
    <citation type="submission" date="2018-08" db="EMBL/GenBank/DDBJ databases">
        <title>Genomic Encyclopedia of Archaeal and Bacterial Type Strains, Phase II (KMG-II): from individual species to whole genera.</title>
        <authorList>
            <person name="Goeker M."/>
        </authorList>
    </citation>
    <scope>NUCLEOTIDE SEQUENCE [LARGE SCALE GENOMIC DNA]</scope>
    <source>
        <strain evidence="3 4">DSM 45791</strain>
    </source>
</reference>
<dbReference type="Proteomes" id="UP000256269">
    <property type="component" value="Unassembled WGS sequence"/>
</dbReference>
<protein>
    <submittedName>
        <fullName evidence="3">NAD(P)-dependent dehydrogenase (Short-subunit alcohol dehydrogenase family)</fullName>
    </submittedName>
</protein>
<organism evidence="3 4">
    <name type="scientific">Kutzneria buriramensis</name>
    <dbReference type="NCBI Taxonomy" id="1045776"/>
    <lineage>
        <taxon>Bacteria</taxon>
        <taxon>Bacillati</taxon>
        <taxon>Actinomycetota</taxon>
        <taxon>Actinomycetes</taxon>
        <taxon>Pseudonocardiales</taxon>
        <taxon>Pseudonocardiaceae</taxon>
        <taxon>Kutzneria</taxon>
    </lineage>
</organism>
<sequence length="256" mass="26708">MVLDGKTVVVSGVGAGLGRETALAAARDGANVVLGARTESNLTKVAAEIDADRVAYAVTDITDASACENLVSVAVEKFGGIDALIHVAAKDDTFGGLDGADLDLWRAVLDVNVIGTMRLTQAALPALSVKGGSVVIIGTQAAFSPSLPQAAYATSKGALHAAMFSLARELGRRKIRVNSVVPGWMWGPQVENYVKWQAQSKGVTEDAVKARLDAKTALGEIAQDADVAEAAVFFASDRARMLTGQTLFVNGGEYFR</sequence>
<dbReference type="Pfam" id="PF13561">
    <property type="entry name" value="adh_short_C2"/>
    <property type="match status" value="1"/>
</dbReference>
<evidence type="ECO:0000256" key="1">
    <source>
        <dbReference type="ARBA" id="ARBA00006484"/>
    </source>
</evidence>
<dbReference type="PRINTS" id="PR00081">
    <property type="entry name" value="GDHRDH"/>
</dbReference>
<name>A0A3E0HDD8_9PSEU</name>
<keyword evidence="4" id="KW-1185">Reference proteome</keyword>
<evidence type="ECO:0000256" key="2">
    <source>
        <dbReference type="ARBA" id="ARBA00023002"/>
    </source>
</evidence>
<dbReference type="PANTHER" id="PTHR42760">
    <property type="entry name" value="SHORT-CHAIN DEHYDROGENASES/REDUCTASES FAMILY MEMBER"/>
    <property type="match status" value="1"/>
</dbReference>
<gene>
    <name evidence="3" type="ORF">BCF44_110367</name>
</gene>
<evidence type="ECO:0000313" key="4">
    <source>
        <dbReference type="Proteomes" id="UP000256269"/>
    </source>
</evidence>
<keyword evidence="2" id="KW-0560">Oxidoreductase</keyword>
<evidence type="ECO:0000313" key="3">
    <source>
        <dbReference type="EMBL" id="REH42865.1"/>
    </source>
</evidence>
<accession>A0A3E0HDD8</accession>
<comment type="similarity">
    <text evidence="1">Belongs to the short-chain dehydrogenases/reductases (SDR) family.</text>
</comment>
<proteinExistence type="inferred from homology"/>
<dbReference type="Gene3D" id="3.40.50.720">
    <property type="entry name" value="NAD(P)-binding Rossmann-like Domain"/>
    <property type="match status" value="1"/>
</dbReference>
<dbReference type="InterPro" id="IPR002347">
    <property type="entry name" value="SDR_fam"/>
</dbReference>
<comment type="caution">
    <text evidence="3">The sequence shown here is derived from an EMBL/GenBank/DDBJ whole genome shotgun (WGS) entry which is preliminary data.</text>
</comment>
<dbReference type="CDD" id="cd05233">
    <property type="entry name" value="SDR_c"/>
    <property type="match status" value="1"/>
</dbReference>
<dbReference type="AlphaFoldDB" id="A0A3E0HDD8"/>
<dbReference type="FunFam" id="3.40.50.720:FF:000084">
    <property type="entry name" value="Short-chain dehydrogenase reductase"/>
    <property type="match status" value="1"/>
</dbReference>
<dbReference type="EMBL" id="QUNO01000010">
    <property type="protein sequence ID" value="REH42865.1"/>
    <property type="molecule type" value="Genomic_DNA"/>
</dbReference>